<gene>
    <name evidence="1" type="ORF">S01H1_31712</name>
</gene>
<reference evidence="1" key="1">
    <citation type="journal article" date="2014" name="Front. Microbiol.">
        <title>High frequency of phylogenetically diverse reductive dehalogenase-homologous genes in deep subseafloor sedimentary metagenomes.</title>
        <authorList>
            <person name="Kawai M."/>
            <person name="Futagami T."/>
            <person name="Toyoda A."/>
            <person name="Takaki Y."/>
            <person name="Nishi S."/>
            <person name="Hori S."/>
            <person name="Arai W."/>
            <person name="Tsubouchi T."/>
            <person name="Morono Y."/>
            <person name="Uchiyama I."/>
            <person name="Ito T."/>
            <person name="Fujiyama A."/>
            <person name="Inagaki F."/>
            <person name="Takami H."/>
        </authorList>
    </citation>
    <scope>NUCLEOTIDE SEQUENCE</scope>
    <source>
        <strain evidence="1">Expedition CK06-06</strain>
    </source>
</reference>
<protein>
    <submittedName>
        <fullName evidence="1">Uncharacterized protein</fullName>
    </submittedName>
</protein>
<proteinExistence type="predicted"/>
<evidence type="ECO:0000313" key="1">
    <source>
        <dbReference type="EMBL" id="GAF92520.1"/>
    </source>
</evidence>
<dbReference type="AlphaFoldDB" id="X0UVR1"/>
<organism evidence="1">
    <name type="scientific">marine sediment metagenome</name>
    <dbReference type="NCBI Taxonomy" id="412755"/>
    <lineage>
        <taxon>unclassified sequences</taxon>
        <taxon>metagenomes</taxon>
        <taxon>ecological metagenomes</taxon>
    </lineage>
</organism>
<accession>X0UVR1</accession>
<comment type="caution">
    <text evidence="1">The sequence shown here is derived from an EMBL/GenBank/DDBJ whole genome shotgun (WGS) entry which is preliminary data.</text>
</comment>
<name>X0UVR1_9ZZZZ</name>
<sequence length="76" mass="9031">METDIERLERILNQPKVDPDYKLVEEKEDGSKTYSAIQTYPHVVTMFHAFDFYPIYTIVDKDDNGKITRTTIKFDR</sequence>
<dbReference type="EMBL" id="BARS01019584">
    <property type="protein sequence ID" value="GAF92520.1"/>
    <property type="molecule type" value="Genomic_DNA"/>
</dbReference>